<organism evidence="1 2">
    <name type="scientific">Trypanosoma rangeli</name>
    <dbReference type="NCBI Taxonomy" id="5698"/>
    <lineage>
        <taxon>Eukaryota</taxon>
        <taxon>Discoba</taxon>
        <taxon>Euglenozoa</taxon>
        <taxon>Kinetoplastea</taxon>
        <taxon>Metakinetoplastina</taxon>
        <taxon>Trypanosomatida</taxon>
        <taxon>Trypanosomatidae</taxon>
        <taxon>Trypanosoma</taxon>
        <taxon>Herpetosoma</taxon>
    </lineage>
</organism>
<reference evidence="1 2" key="1">
    <citation type="journal article" date="2018" name="BMC Genomics">
        <title>Genomic comparison of Trypanosoma conorhini and Trypanosoma rangeli to Trypanosoma cruzi strains of high and low virulence.</title>
        <authorList>
            <person name="Bradwell K.R."/>
            <person name="Koparde V.N."/>
            <person name="Matveyev A.V."/>
            <person name="Serrano M.G."/>
            <person name="Alves J.M."/>
            <person name="Parikh H."/>
            <person name="Huang B."/>
            <person name="Lee V."/>
            <person name="Espinosa-Alvarez O."/>
            <person name="Ortiz P.A."/>
            <person name="Costa-Martins A.G."/>
            <person name="Teixeira M.M."/>
            <person name="Buck G.A."/>
        </authorList>
    </citation>
    <scope>NUCLEOTIDE SEQUENCE [LARGE SCALE GENOMIC DNA]</scope>
    <source>
        <strain evidence="1 2">AM80</strain>
    </source>
</reference>
<gene>
    <name evidence="1" type="ORF">TraAM80_07926</name>
</gene>
<dbReference type="RefSeq" id="XP_029235465.1">
    <property type="nucleotide sequence ID" value="XM_029384693.1"/>
</dbReference>
<comment type="caution">
    <text evidence="1">The sequence shown here is derived from an EMBL/GenBank/DDBJ whole genome shotgun (WGS) entry which is preliminary data.</text>
</comment>
<accession>A0A422N378</accession>
<evidence type="ECO:0000313" key="2">
    <source>
        <dbReference type="Proteomes" id="UP000283634"/>
    </source>
</evidence>
<keyword evidence="2" id="KW-1185">Reference proteome</keyword>
<protein>
    <submittedName>
        <fullName evidence="1">Putative phopshatase</fullName>
    </submittedName>
</protein>
<evidence type="ECO:0000313" key="1">
    <source>
        <dbReference type="EMBL" id="RNE99910.1"/>
    </source>
</evidence>
<name>A0A422N378_TRYRA</name>
<dbReference type="EMBL" id="MKGL01000357">
    <property type="protein sequence ID" value="RNE99910.1"/>
    <property type="molecule type" value="Genomic_DNA"/>
</dbReference>
<dbReference type="Proteomes" id="UP000283634">
    <property type="component" value="Unassembled WGS sequence"/>
</dbReference>
<proteinExistence type="predicted"/>
<sequence>MNYFFDDAFYYEICKGLAEVGARSGDPSTTVKAFCTFFEAVGSKHLSRNQGGRPRMIDSVGKTVEVSFEELRLSFPFLPFLAPFAAGFVLQHEFEFAGGGKWTIQEVESKLFEVLSMFRENFLLTASGTETSSDPFFKPGRWHAGSRLRFLESDMEVKVMESVERGSALLDAIKPYLNLDDIDSSVCLAWMRKLTGAVIGTRFFYDAVDSYFILHYSQCISVNAAYLLADKFAPWEEIFYILQTASNLYAKKCGADSFSFLVWIRKELAPLISQGIVSIPAL</sequence>
<dbReference type="VEuPathDB" id="TriTrypDB:TRSC58_05185"/>
<dbReference type="GeneID" id="40331859"/>
<dbReference type="AlphaFoldDB" id="A0A422N378"/>